<dbReference type="Pfam" id="PF04085">
    <property type="entry name" value="MreC"/>
    <property type="match status" value="1"/>
</dbReference>
<evidence type="ECO:0000256" key="1">
    <source>
        <dbReference type="ARBA" id="ARBA00009369"/>
    </source>
</evidence>
<sequence length="265" mass="29551">MYRKSKKRRKIIIIIIVIVIAFFVLFYSLSSNRKLTVVESFFKDAATIVMKGVMLPFTSLNAQKDIDLTESYVIQKNLNVHLEEEIEQLRDALDLNQTLTGYDVVNATVISRNRSYWYQTLTIDKGSKDGLKKNMVAITKDGLIGKIQNVTNYSSEIKLITSNDVNNKVSVSIATTTGETTAILSGYDKENNLVLISGVDSQVEINKGDVVTTSGLGGMFPRGIYIGEVEAITNDKYGLSKTLGVKTSQNFNNIHYVTVLKEEKQ</sequence>
<dbReference type="GO" id="GO:0005886">
    <property type="term" value="C:plasma membrane"/>
    <property type="evidence" value="ECO:0007669"/>
    <property type="project" value="TreeGrafter"/>
</dbReference>
<organism evidence="8 9">
    <name type="scientific">Candidatus Onthousia faecipullorum</name>
    <dbReference type="NCBI Taxonomy" id="2840887"/>
    <lineage>
        <taxon>Bacteria</taxon>
        <taxon>Bacillati</taxon>
        <taxon>Bacillota</taxon>
        <taxon>Bacilli</taxon>
        <taxon>Candidatus Onthousia</taxon>
    </lineage>
</organism>
<dbReference type="InterPro" id="IPR042177">
    <property type="entry name" value="Cell/Rod_1"/>
</dbReference>
<comment type="similarity">
    <text evidence="1">Belongs to the MreC family.</text>
</comment>
<dbReference type="Proteomes" id="UP000886833">
    <property type="component" value="Unassembled WGS sequence"/>
</dbReference>
<evidence type="ECO:0000313" key="9">
    <source>
        <dbReference type="Proteomes" id="UP000886833"/>
    </source>
</evidence>
<comment type="caution">
    <text evidence="8">The sequence shown here is derived from an EMBL/GenBank/DDBJ whole genome shotgun (WGS) entry which is preliminary data.</text>
</comment>
<feature type="transmembrane region" description="Helical" evidence="6">
    <location>
        <begin position="12"/>
        <end position="30"/>
    </location>
</feature>
<evidence type="ECO:0000256" key="2">
    <source>
        <dbReference type="ARBA" id="ARBA00013855"/>
    </source>
</evidence>
<keyword evidence="6" id="KW-0812">Transmembrane</keyword>
<keyword evidence="5" id="KW-0175">Coiled coil</keyword>
<dbReference type="PIRSF" id="PIRSF038471">
    <property type="entry name" value="MreC"/>
    <property type="match status" value="1"/>
</dbReference>
<name>A0A9D1GBE1_9FIRM</name>
<keyword evidence="3" id="KW-0133">Cell shape</keyword>
<evidence type="ECO:0000256" key="3">
    <source>
        <dbReference type="ARBA" id="ARBA00022960"/>
    </source>
</evidence>
<evidence type="ECO:0000313" key="8">
    <source>
        <dbReference type="EMBL" id="HIT37701.1"/>
    </source>
</evidence>
<dbReference type="InterPro" id="IPR007221">
    <property type="entry name" value="MreC"/>
</dbReference>
<evidence type="ECO:0000259" key="7">
    <source>
        <dbReference type="Pfam" id="PF04085"/>
    </source>
</evidence>
<dbReference type="AlphaFoldDB" id="A0A9D1GBE1"/>
<reference evidence="8" key="1">
    <citation type="submission" date="2020-10" db="EMBL/GenBank/DDBJ databases">
        <authorList>
            <person name="Gilroy R."/>
        </authorList>
    </citation>
    <scope>NUCLEOTIDE SEQUENCE</scope>
    <source>
        <strain evidence="8">CHK195-26880</strain>
    </source>
</reference>
<dbReference type="EMBL" id="DVKQ01000058">
    <property type="protein sequence ID" value="HIT37701.1"/>
    <property type="molecule type" value="Genomic_DNA"/>
</dbReference>
<evidence type="ECO:0000256" key="4">
    <source>
        <dbReference type="ARBA" id="ARBA00032089"/>
    </source>
</evidence>
<dbReference type="PANTHER" id="PTHR34138:SF1">
    <property type="entry name" value="CELL SHAPE-DETERMINING PROTEIN MREC"/>
    <property type="match status" value="1"/>
</dbReference>
<protein>
    <recommendedName>
        <fullName evidence="2">Cell shape-determining protein MreC</fullName>
    </recommendedName>
    <alternativeName>
        <fullName evidence="4">Cell shape protein MreC</fullName>
    </alternativeName>
</protein>
<reference evidence="8" key="2">
    <citation type="journal article" date="2021" name="PeerJ">
        <title>Extensive microbial diversity within the chicken gut microbiome revealed by metagenomics and culture.</title>
        <authorList>
            <person name="Gilroy R."/>
            <person name="Ravi A."/>
            <person name="Getino M."/>
            <person name="Pursley I."/>
            <person name="Horton D.L."/>
            <person name="Alikhan N.F."/>
            <person name="Baker D."/>
            <person name="Gharbi K."/>
            <person name="Hall N."/>
            <person name="Watson M."/>
            <person name="Adriaenssens E.M."/>
            <person name="Foster-Nyarko E."/>
            <person name="Jarju S."/>
            <person name="Secka A."/>
            <person name="Antonio M."/>
            <person name="Oren A."/>
            <person name="Chaudhuri R.R."/>
            <person name="La Ragione R."/>
            <person name="Hildebrand F."/>
            <person name="Pallen M.J."/>
        </authorList>
    </citation>
    <scope>NUCLEOTIDE SEQUENCE</scope>
    <source>
        <strain evidence="8">CHK195-26880</strain>
    </source>
</reference>
<dbReference type="Gene3D" id="2.40.10.350">
    <property type="entry name" value="Rod shape-determining protein MreC, domain 2"/>
    <property type="match status" value="1"/>
</dbReference>
<keyword evidence="6" id="KW-1133">Transmembrane helix</keyword>
<dbReference type="Gene3D" id="2.40.10.340">
    <property type="entry name" value="Rod shape-determining protein MreC, domain 1"/>
    <property type="match status" value="1"/>
</dbReference>
<dbReference type="NCBIfam" id="TIGR00219">
    <property type="entry name" value="mreC"/>
    <property type="match status" value="1"/>
</dbReference>
<dbReference type="InterPro" id="IPR055342">
    <property type="entry name" value="MreC_beta-barrel_core"/>
</dbReference>
<gene>
    <name evidence="8" type="primary">mreC</name>
    <name evidence="8" type="ORF">IAB59_04395</name>
</gene>
<dbReference type="GO" id="GO:0008360">
    <property type="term" value="P:regulation of cell shape"/>
    <property type="evidence" value="ECO:0007669"/>
    <property type="project" value="UniProtKB-KW"/>
</dbReference>
<feature type="domain" description="Rod shape-determining protein MreC beta-barrel core" evidence="7">
    <location>
        <begin position="109"/>
        <end position="261"/>
    </location>
</feature>
<proteinExistence type="inferred from homology"/>
<evidence type="ECO:0000256" key="5">
    <source>
        <dbReference type="SAM" id="Coils"/>
    </source>
</evidence>
<dbReference type="PANTHER" id="PTHR34138">
    <property type="entry name" value="CELL SHAPE-DETERMINING PROTEIN MREC"/>
    <property type="match status" value="1"/>
</dbReference>
<keyword evidence="6" id="KW-0472">Membrane</keyword>
<dbReference type="InterPro" id="IPR042175">
    <property type="entry name" value="Cell/Rod_MreC_2"/>
</dbReference>
<accession>A0A9D1GBE1</accession>
<evidence type="ECO:0000256" key="6">
    <source>
        <dbReference type="SAM" id="Phobius"/>
    </source>
</evidence>
<feature type="coiled-coil region" evidence="5">
    <location>
        <begin position="72"/>
        <end position="99"/>
    </location>
</feature>